<dbReference type="InterPro" id="IPR011033">
    <property type="entry name" value="PRC_barrel-like_sf"/>
</dbReference>
<dbReference type="RefSeq" id="WP_191616347.1">
    <property type="nucleotide sequence ID" value="NZ_JACYFG010000007.1"/>
</dbReference>
<dbReference type="Proteomes" id="UP000622317">
    <property type="component" value="Unassembled WGS sequence"/>
</dbReference>
<dbReference type="EMBL" id="JACYFG010000007">
    <property type="protein sequence ID" value="MBD5779212.1"/>
    <property type="molecule type" value="Genomic_DNA"/>
</dbReference>
<sequence>MMRDSHTLFGMPALATDGAFGYVTDFYVDPSYWKICYIVVKTHAWFDGRLALVAAPCVQPSLLGHPGWTMIKRARERIAHLPTVDCDNASAPPSSLDLDTSHFLPSHWETSGQGNRSHGPALLPPSSFHRNGLHSLKSATGYRLETNDGAAGKLQSVALDIQQWAATEFLIESKQWFRQWRVGLPARFVESIDRENRTLLTKLSRSEVREAHIPHLEQSLEPLPDKAGTA</sequence>
<protein>
    <recommendedName>
        <fullName evidence="3">PRC-barrel domain-containing protein</fullName>
    </recommendedName>
</protein>
<gene>
    <name evidence="1" type="ORF">IEN85_06880</name>
</gene>
<dbReference type="GO" id="GO:0030077">
    <property type="term" value="C:plasma membrane light-harvesting complex"/>
    <property type="evidence" value="ECO:0007669"/>
    <property type="project" value="InterPro"/>
</dbReference>
<dbReference type="GO" id="GO:0019684">
    <property type="term" value="P:photosynthesis, light reaction"/>
    <property type="evidence" value="ECO:0007669"/>
    <property type="project" value="InterPro"/>
</dbReference>
<organism evidence="1 2">
    <name type="scientific">Pelagicoccus enzymogenes</name>
    <dbReference type="NCBI Taxonomy" id="2773457"/>
    <lineage>
        <taxon>Bacteria</taxon>
        <taxon>Pseudomonadati</taxon>
        <taxon>Verrucomicrobiota</taxon>
        <taxon>Opitutia</taxon>
        <taxon>Puniceicoccales</taxon>
        <taxon>Pelagicoccaceae</taxon>
        <taxon>Pelagicoccus</taxon>
    </lineage>
</organism>
<evidence type="ECO:0008006" key="3">
    <source>
        <dbReference type="Google" id="ProtNLM"/>
    </source>
</evidence>
<comment type="caution">
    <text evidence="1">The sequence shown here is derived from an EMBL/GenBank/DDBJ whole genome shotgun (WGS) entry which is preliminary data.</text>
</comment>
<proteinExistence type="predicted"/>
<dbReference type="InterPro" id="IPR014747">
    <property type="entry name" value="Bac_photo_RC_H_C"/>
</dbReference>
<dbReference type="AlphaFoldDB" id="A0A927F6N6"/>
<name>A0A927F6N6_9BACT</name>
<keyword evidence="2" id="KW-1185">Reference proteome</keyword>
<dbReference type="SUPFAM" id="SSF50346">
    <property type="entry name" value="PRC-barrel domain"/>
    <property type="match status" value="2"/>
</dbReference>
<evidence type="ECO:0000313" key="1">
    <source>
        <dbReference type="EMBL" id="MBD5779212.1"/>
    </source>
</evidence>
<reference evidence="1" key="1">
    <citation type="submission" date="2020-09" db="EMBL/GenBank/DDBJ databases">
        <title>Pelagicoccus enzymogenes sp. nov. with an EPS production, isolated from marine sediment.</title>
        <authorList>
            <person name="Feng X."/>
        </authorList>
    </citation>
    <scope>NUCLEOTIDE SEQUENCE</scope>
    <source>
        <strain evidence="1">NFK12</strain>
    </source>
</reference>
<evidence type="ECO:0000313" key="2">
    <source>
        <dbReference type="Proteomes" id="UP000622317"/>
    </source>
</evidence>
<dbReference type="Gene3D" id="3.90.50.10">
    <property type="entry name" value="Photosynthetic Reaction Center, subunit H, domain 2"/>
    <property type="match status" value="1"/>
</dbReference>
<accession>A0A927F6N6</accession>